<evidence type="ECO:0008006" key="3">
    <source>
        <dbReference type="Google" id="ProtNLM"/>
    </source>
</evidence>
<protein>
    <recommendedName>
        <fullName evidence="3">DUF4194 domain-containing protein</fullName>
    </recommendedName>
</protein>
<dbReference type="InterPro" id="IPR025449">
    <property type="entry name" value="JetB"/>
</dbReference>
<dbReference type="Proteomes" id="UP000027644">
    <property type="component" value="Unassembled WGS sequence"/>
</dbReference>
<gene>
    <name evidence="1" type="ORF">SASC598J21_010780</name>
</gene>
<dbReference type="Pfam" id="PF13835">
    <property type="entry name" value="DUF4194"/>
    <property type="match status" value="1"/>
</dbReference>
<dbReference type="EMBL" id="AVQL01000435">
    <property type="protein sequence ID" value="KEQ01138.1"/>
    <property type="molecule type" value="Genomic_DNA"/>
</dbReference>
<dbReference type="AlphaFoldDB" id="A0A074V6R1"/>
<proteinExistence type="predicted"/>
<evidence type="ECO:0000313" key="1">
    <source>
        <dbReference type="EMBL" id="KEQ01138.1"/>
    </source>
</evidence>
<reference evidence="1 2" key="1">
    <citation type="journal article" date="2014" name="PLoS Genet.">
        <title>Hidden diversity in honey bee gut symbionts detected by single-cell genomics.</title>
        <authorList>
            <person name="Engel P."/>
            <person name="Stepanauskas R."/>
            <person name="Moran N."/>
        </authorList>
    </citation>
    <scope>NUCLEOTIDE SEQUENCE [LARGE SCALE GENOMIC DNA]</scope>
    <source>
        <strain evidence="1 2">SCGC AB-598-J21</strain>
    </source>
</reference>
<name>A0A074V6R1_9NEIS</name>
<evidence type="ECO:0000313" key="2">
    <source>
        <dbReference type="Proteomes" id="UP000027644"/>
    </source>
</evidence>
<organism evidence="1 2">
    <name type="scientific">Snodgrassella alvi SCGC AB-598-J21</name>
    <dbReference type="NCBI Taxonomy" id="1385367"/>
    <lineage>
        <taxon>Bacteria</taxon>
        <taxon>Pseudomonadati</taxon>
        <taxon>Pseudomonadota</taxon>
        <taxon>Betaproteobacteria</taxon>
        <taxon>Neisseriales</taxon>
        <taxon>Neisseriaceae</taxon>
        <taxon>Snodgrassella</taxon>
    </lineage>
</organism>
<comment type="caution">
    <text evidence="1">The sequence shown here is derived from an EMBL/GenBank/DDBJ whole genome shotgun (WGS) entry which is preliminary data.</text>
</comment>
<accession>A0A074V6R1</accession>
<sequence length="264" mass="30106">MNEEKNNKSTSGGEFFDQFCAKMVTSDPISPTIDESIHNQVEIETTQSSLLQSDNNPQPESNLLPKEAKHALVALLKNGVILASQKNNLFSIISHYHVQIDSYLANIYLKLILDPTTGVAYVAQMSETLEENDEISPLIHRRQLTVHDTLILLVLRKYFQDRETVGESKIIISFEHIEELLKPFAPITNHSTIERKSLNAALNRMKERHILANVRGSNDRYEITPIIRYVVNANFLENMLLEYKKLSEKVQSDKADTVKEESNE</sequence>